<accession>X6M6D3</accession>
<gene>
    <name evidence="1" type="ORF">RFI_27918</name>
</gene>
<sequence>MKTLKIDPLASKYLESYYVTSRLSIYVKCNITYHRGSILKRSKKGEEEKKKQHNNNCAEQVFNGIKLKTRKEKHNATKNDPKLRAMSQLCLFHSQVQHNFFRTTINGECCIHIYIFFTNKTKNKRFDKKVHEILFISIDSFFFFFFSRSFDTQVHTMDKTLDADKNKQKIQFHTHTPRTSL</sequence>
<dbReference type="Proteomes" id="UP000023152">
    <property type="component" value="Unassembled WGS sequence"/>
</dbReference>
<evidence type="ECO:0000313" key="2">
    <source>
        <dbReference type="Proteomes" id="UP000023152"/>
    </source>
</evidence>
<dbReference type="AlphaFoldDB" id="X6M6D3"/>
<proteinExistence type="predicted"/>
<name>X6M6D3_RETFI</name>
<protein>
    <submittedName>
        <fullName evidence="1">Uncharacterized protein</fullName>
    </submittedName>
</protein>
<dbReference type="EMBL" id="ASPP01024054">
    <property type="protein sequence ID" value="ETO09459.1"/>
    <property type="molecule type" value="Genomic_DNA"/>
</dbReference>
<comment type="caution">
    <text evidence="1">The sequence shown here is derived from an EMBL/GenBank/DDBJ whole genome shotgun (WGS) entry which is preliminary data.</text>
</comment>
<reference evidence="1 2" key="1">
    <citation type="journal article" date="2013" name="Curr. Biol.">
        <title>The Genome of the Foraminiferan Reticulomyxa filosa.</title>
        <authorList>
            <person name="Glockner G."/>
            <person name="Hulsmann N."/>
            <person name="Schleicher M."/>
            <person name="Noegel A.A."/>
            <person name="Eichinger L."/>
            <person name="Gallinger C."/>
            <person name="Pawlowski J."/>
            <person name="Sierra R."/>
            <person name="Euteneuer U."/>
            <person name="Pillet L."/>
            <person name="Moustafa A."/>
            <person name="Platzer M."/>
            <person name="Groth M."/>
            <person name="Szafranski K."/>
            <person name="Schliwa M."/>
        </authorList>
    </citation>
    <scope>NUCLEOTIDE SEQUENCE [LARGE SCALE GENOMIC DNA]</scope>
</reference>
<evidence type="ECO:0000313" key="1">
    <source>
        <dbReference type="EMBL" id="ETO09459.1"/>
    </source>
</evidence>
<keyword evidence="2" id="KW-1185">Reference proteome</keyword>
<organism evidence="1 2">
    <name type="scientific">Reticulomyxa filosa</name>
    <dbReference type="NCBI Taxonomy" id="46433"/>
    <lineage>
        <taxon>Eukaryota</taxon>
        <taxon>Sar</taxon>
        <taxon>Rhizaria</taxon>
        <taxon>Retaria</taxon>
        <taxon>Foraminifera</taxon>
        <taxon>Monothalamids</taxon>
        <taxon>Reticulomyxidae</taxon>
        <taxon>Reticulomyxa</taxon>
    </lineage>
</organism>